<dbReference type="Proteomes" id="UP001589692">
    <property type="component" value="Unassembled WGS sequence"/>
</dbReference>
<evidence type="ECO:0000313" key="6">
    <source>
        <dbReference type="Proteomes" id="UP001589692"/>
    </source>
</evidence>
<dbReference type="CDD" id="cd16841">
    <property type="entry name" value="RraA_family"/>
    <property type="match status" value="1"/>
</dbReference>
<dbReference type="SUPFAM" id="SSF89562">
    <property type="entry name" value="RraA-like"/>
    <property type="match status" value="1"/>
</dbReference>
<accession>A0ABV6AME3</accession>
<dbReference type="InterPro" id="IPR005493">
    <property type="entry name" value="RraA/RraA-like"/>
</dbReference>
<dbReference type="InterPro" id="IPR036704">
    <property type="entry name" value="RraA/RraA-like_sf"/>
</dbReference>
<evidence type="ECO:0000256" key="1">
    <source>
        <dbReference type="ARBA" id="ARBA00001968"/>
    </source>
</evidence>
<name>A0ABV6AME3_9HYPH</name>
<dbReference type="PANTHER" id="PTHR33254">
    <property type="entry name" value="4-HYDROXY-4-METHYL-2-OXOGLUTARATE ALDOLASE 3-RELATED"/>
    <property type="match status" value="1"/>
</dbReference>
<sequence length="227" mass="24024">MTVADLNSAEGIALRQEMLSYDSCLISDALERLGLPPGITGIGRQSTRHRIFGAAVTVALQRHDGAVAKRHLGTAAIDIAATGRVIVVQHTDRSDCAGWGGLLCTAARAKGVAGIVVDGLARDIDEAEFLDMPVFSRGVTPVTARGRVSEISTNEPVTIGGVNVRPGDFIIADGSGVAVIPADRLLDVVNVAREFLATENEIRTALARGIRISDAMDRRYEIMLAPE</sequence>
<evidence type="ECO:0000313" key="5">
    <source>
        <dbReference type="EMBL" id="MFB9950498.1"/>
    </source>
</evidence>
<dbReference type="PANTHER" id="PTHR33254:SF4">
    <property type="entry name" value="4-HYDROXY-4-METHYL-2-OXOGLUTARATE ALDOLASE 3-RELATED"/>
    <property type="match status" value="1"/>
</dbReference>
<proteinExistence type="predicted"/>
<evidence type="ECO:0000256" key="3">
    <source>
        <dbReference type="ARBA" id="ARBA00029596"/>
    </source>
</evidence>
<comment type="cofactor">
    <cofactor evidence="1">
        <name>a divalent metal cation</name>
        <dbReference type="ChEBI" id="CHEBI:60240"/>
    </cofactor>
</comment>
<comment type="caution">
    <text evidence="5">The sequence shown here is derived from an EMBL/GenBank/DDBJ whole genome shotgun (WGS) entry which is preliminary data.</text>
</comment>
<evidence type="ECO:0000256" key="4">
    <source>
        <dbReference type="ARBA" id="ARBA00030169"/>
    </source>
</evidence>
<protein>
    <recommendedName>
        <fullName evidence="2">Putative 4-hydroxy-4-methyl-2-oxoglutarate aldolase</fullName>
    </recommendedName>
    <alternativeName>
        <fullName evidence="3">Regulator of ribonuclease activity homolog</fullName>
    </alternativeName>
    <alternativeName>
        <fullName evidence="4">RraA-like protein</fullName>
    </alternativeName>
</protein>
<dbReference type="Pfam" id="PF03737">
    <property type="entry name" value="RraA-like"/>
    <property type="match status" value="1"/>
</dbReference>
<dbReference type="RefSeq" id="WP_377262980.1">
    <property type="nucleotide sequence ID" value="NZ_JBHMAA010000018.1"/>
</dbReference>
<dbReference type="Gene3D" id="3.50.30.40">
    <property type="entry name" value="Ribonuclease E inhibitor RraA/RraA-like"/>
    <property type="match status" value="1"/>
</dbReference>
<evidence type="ECO:0000256" key="2">
    <source>
        <dbReference type="ARBA" id="ARBA00016549"/>
    </source>
</evidence>
<dbReference type="EMBL" id="JBHMAA010000018">
    <property type="protein sequence ID" value="MFB9950498.1"/>
    <property type="molecule type" value="Genomic_DNA"/>
</dbReference>
<organism evidence="5 6">
    <name type="scientific">Rhizobium puerariae</name>
    <dbReference type="NCBI Taxonomy" id="1585791"/>
    <lineage>
        <taxon>Bacteria</taxon>
        <taxon>Pseudomonadati</taxon>
        <taxon>Pseudomonadota</taxon>
        <taxon>Alphaproteobacteria</taxon>
        <taxon>Hyphomicrobiales</taxon>
        <taxon>Rhizobiaceae</taxon>
        <taxon>Rhizobium/Agrobacterium group</taxon>
        <taxon>Rhizobium</taxon>
    </lineage>
</organism>
<reference evidence="5 6" key="1">
    <citation type="submission" date="2024-09" db="EMBL/GenBank/DDBJ databases">
        <authorList>
            <person name="Sun Q."/>
            <person name="Mori K."/>
        </authorList>
    </citation>
    <scope>NUCLEOTIDE SEQUENCE [LARGE SCALE GENOMIC DNA]</scope>
    <source>
        <strain evidence="5 6">TBRC 4938</strain>
    </source>
</reference>
<gene>
    <name evidence="5" type="ORF">ACFFP0_16710</name>
</gene>
<keyword evidence="6" id="KW-1185">Reference proteome</keyword>